<accession>A0A6A1WI64</accession>
<dbReference type="SUPFAM" id="SSF88659">
    <property type="entry name" value="Sigma3 and sigma4 domains of RNA polymerase sigma factors"/>
    <property type="match status" value="2"/>
</dbReference>
<gene>
    <name evidence="4" type="ORF">CJ030_MR1G013972</name>
</gene>
<dbReference type="InterPro" id="IPR007624">
    <property type="entry name" value="RNA_pol_sigma70_r3"/>
</dbReference>
<dbReference type="GO" id="GO:0071482">
    <property type="term" value="P:cellular response to light stimulus"/>
    <property type="evidence" value="ECO:0007669"/>
    <property type="project" value="UniProtKB-ARBA"/>
</dbReference>
<comment type="caution">
    <text evidence="4">The sequence shown here is derived from an EMBL/GenBank/DDBJ whole genome shotgun (WGS) entry which is preliminary data.</text>
</comment>
<evidence type="ECO:0000259" key="2">
    <source>
        <dbReference type="Pfam" id="PF04539"/>
    </source>
</evidence>
<comment type="similarity">
    <text evidence="1">Belongs to the sigma-70 factor family.</text>
</comment>
<evidence type="ECO:0000256" key="1">
    <source>
        <dbReference type="ARBA" id="ARBA00007788"/>
    </source>
</evidence>
<dbReference type="InterPro" id="IPR000943">
    <property type="entry name" value="RNA_pol_sigma70"/>
</dbReference>
<feature type="domain" description="RNA polymerase sigma-70 region 4" evidence="3">
    <location>
        <begin position="89"/>
        <end position="141"/>
    </location>
</feature>
<dbReference type="PANTHER" id="PTHR30603:SF47">
    <property type="entry name" value="RNA POLYMERASE SIGMA FACTOR SIGD, CHLOROPLASTIC"/>
    <property type="match status" value="1"/>
</dbReference>
<dbReference type="Gene3D" id="1.10.10.10">
    <property type="entry name" value="Winged helix-like DNA-binding domain superfamily/Winged helix DNA-binding domain"/>
    <property type="match status" value="2"/>
</dbReference>
<dbReference type="InterPro" id="IPR007630">
    <property type="entry name" value="RNA_pol_sigma70_r4"/>
</dbReference>
<dbReference type="InterPro" id="IPR014284">
    <property type="entry name" value="RNA_pol_sigma-70_dom"/>
</dbReference>
<sequence length="154" mass="17696">MVARIAEASNLLSEKLGRLPTHDEVAEVLDVHISTVRLVSQRSRPPISLDQPLSDRGHMTLQEIIRGSDETTPENMVKKQLIKQEVEELLKTLDKREEHILRLHFGIDGEPPRSYEEIARQLKLSRERIRQINCTALSKLRRTSVADDLELYVV</sequence>
<evidence type="ECO:0000313" key="5">
    <source>
        <dbReference type="Proteomes" id="UP000516437"/>
    </source>
</evidence>
<organism evidence="4 5">
    <name type="scientific">Morella rubra</name>
    <name type="common">Chinese bayberry</name>
    <dbReference type="NCBI Taxonomy" id="262757"/>
    <lineage>
        <taxon>Eukaryota</taxon>
        <taxon>Viridiplantae</taxon>
        <taxon>Streptophyta</taxon>
        <taxon>Embryophyta</taxon>
        <taxon>Tracheophyta</taxon>
        <taxon>Spermatophyta</taxon>
        <taxon>Magnoliopsida</taxon>
        <taxon>eudicotyledons</taxon>
        <taxon>Gunneridae</taxon>
        <taxon>Pentapetalae</taxon>
        <taxon>rosids</taxon>
        <taxon>fabids</taxon>
        <taxon>Fagales</taxon>
        <taxon>Myricaceae</taxon>
        <taxon>Morella</taxon>
    </lineage>
</organism>
<dbReference type="CDD" id="cd06171">
    <property type="entry name" value="Sigma70_r4"/>
    <property type="match status" value="1"/>
</dbReference>
<keyword evidence="5" id="KW-1185">Reference proteome</keyword>
<dbReference type="GO" id="GO:0006352">
    <property type="term" value="P:DNA-templated transcription initiation"/>
    <property type="evidence" value="ECO:0007669"/>
    <property type="project" value="InterPro"/>
</dbReference>
<dbReference type="InterPro" id="IPR050239">
    <property type="entry name" value="Sigma-70_RNA_pol_init_factors"/>
</dbReference>
<dbReference type="InterPro" id="IPR013324">
    <property type="entry name" value="RNA_pol_sigma_r3/r4-like"/>
</dbReference>
<dbReference type="NCBIfam" id="TIGR02937">
    <property type="entry name" value="sigma70-ECF"/>
    <property type="match status" value="1"/>
</dbReference>
<dbReference type="Pfam" id="PF04545">
    <property type="entry name" value="Sigma70_r4"/>
    <property type="match status" value="1"/>
</dbReference>
<dbReference type="EMBL" id="RXIC02000019">
    <property type="protein sequence ID" value="KAB1224972.1"/>
    <property type="molecule type" value="Genomic_DNA"/>
</dbReference>
<protein>
    <submittedName>
        <fullName evidence="4">RNA polymerase sigma factor sigD, chloroplastic</fullName>
    </submittedName>
</protein>
<evidence type="ECO:0000313" key="4">
    <source>
        <dbReference type="EMBL" id="KAB1224972.1"/>
    </source>
</evidence>
<dbReference type="AlphaFoldDB" id="A0A6A1WI64"/>
<reference evidence="4 5" key="1">
    <citation type="journal article" date="2019" name="Plant Biotechnol. J.">
        <title>The red bayberry genome and genetic basis of sex determination.</title>
        <authorList>
            <person name="Jia H.M."/>
            <person name="Jia H.J."/>
            <person name="Cai Q.L."/>
            <person name="Wang Y."/>
            <person name="Zhao H.B."/>
            <person name="Yang W.F."/>
            <person name="Wang G.Y."/>
            <person name="Li Y.H."/>
            <person name="Zhan D.L."/>
            <person name="Shen Y.T."/>
            <person name="Niu Q.F."/>
            <person name="Chang L."/>
            <person name="Qiu J."/>
            <person name="Zhao L."/>
            <person name="Xie H.B."/>
            <person name="Fu W.Y."/>
            <person name="Jin J."/>
            <person name="Li X.W."/>
            <person name="Jiao Y."/>
            <person name="Zhou C.C."/>
            <person name="Tu T."/>
            <person name="Chai C.Y."/>
            <person name="Gao J.L."/>
            <person name="Fan L.J."/>
            <person name="van de Weg E."/>
            <person name="Wang J.Y."/>
            <person name="Gao Z.S."/>
        </authorList>
    </citation>
    <scope>NUCLEOTIDE SEQUENCE [LARGE SCALE GENOMIC DNA]</scope>
    <source>
        <tissue evidence="4">Leaves</tissue>
    </source>
</reference>
<dbReference type="PRINTS" id="PR00046">
    <property type="entry name" value="SIGMA70FCT"/>
</dbReference>
<evidence type="ECO:0000259" key="3">
    <source>
        <dbReference type="Pfam" id="PF04545"/>
    </source>
</evidence>
<dbReference type="InterPro" id="IPR036388">
    <property type="entry name" value="WH-like_DNA-bd_sf"/>
</dbReference>
<proteinExistence type="inferred from homology"/>
<dbReference type="PANTHER" id="PTHR30603">
    <property type="entry name" value="RNA POLYMERASE SIGMA FACTOR RPO"/>
    <property type="match status" value="1"/>
</dbReference>
<dbReference type="Pfam" id="PF04539">
    <property type="entry name" value="Sigma70_r3"/>
    <property type="match status" value="1"/>
</dbReference>
<feature type="domain" description="RNA polymerase sigma-70 region 3" evidence="2">
    <location>
        <begin position="4"/>
        <end position="76"/>
    </location>
</feature>
<dbReference type="OrthoDB" id="206108at2759"/>
<dbReference type="GO" id="GO:0016987">
    <property type="term" value="F:sigma factor activity"/>
    <property type="evidence" value="ECO:0007669"/>
    <property type="project" value="UniProtKB-ARBA"/>
</dbReference>
<dbReference type="Proteomes" id="UP000516437">
    <property type="component" value="Chromosome 1"/>
</dbReference>
<name>A0A6A1WI64_9ROSI</name>